<dbReference type="GO" id="GO:0004347">
    <property type="term" value="F:glucose-6-phosphate isomerase activity"/>
    <property type="evidence" value="ECO:0007669"/>
    <property type="project" value="InterPro"/>
</dbReference>
<feature type="domain" description="SIS" evidence="3">
    <location>
        <begin position="32"/>
        <end position="172"/>
    </location>
</feature>
<dbReference type="GO" id="GO:0097367">
    <property type="term" value="F:carbohydrate derivative binding"/>
    <property type="evidence" value="ECO:0007669"/>
    <property type="project" value="InterPro"/>
</dbReference>
<keyword evidence="5" id="KW-1185">Reference proteome</keyword>
<dbReference type="GO" id="GO:1901135">
    <property type="term" value="P:carbohydrate derivative metabolic process"/>
    <property type="evidence" value="ECO:0007669"/>
    <property type="project" value="InterPro"/>
</dbReference>
<evidence type="ECO:0000256" key="1">
    <source>
        <dbReference type="ARBA" id="ARBA00010523"/>
    </source>
</evidence>
<dbReference type="InterPro" id="IPR001347">
    <property type="entry name" value="SIS_dom"/>
</dbReference>
<dbReference type="SUPFAM" id="SSF53697">
    <property type="entry name" value="SIS domain"/>
    <property type="match status" value="1"/>
</dbReference>
<dbReference type="GO" id="GO:0004476">
    <property type="term" value="F:mannose-6-phosphate isomerase activity"/>
    <property type="evidence" value="ECO:0007669"/>
    <property type="project" value="InterPro"/>
</dbReference>
<dbReference type="Proteomes" id="UP000014065">
    <property type="component" value="Unassembled WGS sequence"/>
</dbReference>
<dbReference type="PATRIC" id="fig|859192.6.peg.1523"/>
<evidence type="ECO:0000313" key="4">
    <source>
        <dbReference type="EMBL" id="EPA05212.1"/>
    </source>
</evidence>
<dbReference type="InterPro" id="IPR019490">
    <property type="entry name" value="Glu6P/Mann6P_isomerase_C"/>
</dbReference>
<dbReference type="PROSITE" id="PS51464">
    <property type="entry name" value="SIS"/>
    <property type="match status" value="1"/>
</dbReference>
<dbReference type="InterPro" id="IPR046348">
    <property type="entry name" value="SIS_dom_sf"/>
</dbReference>
<evidence type="ECO:0000313" key="5">
    <source>
        <dbReference type="Proteomes" id="UP000014065"/>
    </source>
</evidence>
<comment type="similarity">
    <text evidence="1">Belongs to the PGI/PMI family.</text>
</comment>
<accession>S2EKN5</accession>
<dbReference type="CDD" id="cd05017">
    <property type="entry name" value="SIS_PGI_PMI_1"/>
    <property type="match status" value="1"/>
</dbReference>
<proteinExistence type="inferred from homology"/>
<organism evidence="4 5">
    <name type="scientific">Candidatus Nitrosarchaeum limnium BG20</name>
    <dbReference type="NCBI Taxonomy" id="859192"/>
    <lineage>
        <taxon>Archaea</taxon>
        <taxon>Nitrososphaerota</taxon>
        <taxon>Nitrososphaeria</taxon>
        <taxon>Nitrosopumilales</taxon>
        <taxon>Nitrosopumilaceae</taxon>
        <taxon>Nitrosarchaeum</taxon>
    </lineage>
</organism>
<gene>
    <name evidence="4" type="ORF">BG20_I0219</name>
</gene>
<dbReference type="Gene3D" id="3.40.50.10490">
    <property type="entry name" value="Glucose-6-phosphate isomerase like protein, domain 1"/>
    <property type="match status" value="2"/>
</dbReference>
<dbReference type="EMBL" id="AHJG01000197">
    <property type="protein sequence ID" value="EPA05212.1"/>
    <property type="molecule type" value="Genomic_DNA"/>
</dbReference>
<comment type="caution">
    <text evidence="4">The sequence shown here is derived from an EMBL/GenBank/DDBJ whole genome shotgun (WGS) entry which is preliminary data.</text>
</comment>
<evidence type="ECO:0000259" key="3">
    <source>
        <dbReference type="PROSITE" id="PS51464"/>
    </source>
</evidence>
<sequence length="336" mass="37924">MDISTIEKYDSQKMYKVYDKWPEIARESFESNQKSIDFGNIDHIVFAGMGGSGAIGDTFSSILSKTKIHVNVVKGYLLPTTVDPNTLVITVSVSGNTAETLAILDSAFKKKSKIIAFSSGGKMLEYCTKNKIEHILVPQCHSPRASFTSYLYTMLKVLYSFLHIKQEDILESITELEKLCGKINSSNLNENNPSLDLAEWITGIPMIYYPFGLQSVAIRFKNTLQENAKIHAIAEDVVEACHNGIVSWEKKSNVKPILLQGADDYIKTKERWNVLEKYFKDNKIDFRKVSSNKGSILSKIINLIYLLDYTTIYLAILSKTDPSPVSSIDYIKQRMQ</sequence>
<name>S2EKN5_9ARCH</name>
<dbReference type="Pfam" id="PF10432">
    <property type="entry name" value="bact-PGI_C"/>
    <property type="match status" value="1"/>
</dbReference>
<dbReference type="RefSeq" id="WP_010192845.1">
    <property type="nucleotide sequence ID" value="NZ_AHJG01000197.1"/>
</dbReference>
<keyword evidence="2 4" id="KW-0413">Isomerase</keyword>
<dbReference type="Pfam" id="PF01380">
    <property type="entry name" value="SIS"/>
    <property type="match status" value="1"/>
</dbReference>
<dbReference type="AlphaFoldDB" id="S2EKN5"/>
<evidence type="ECO:0000256" key="2">
    <source>
        <dbReference type="ARBA" id="ARBA00023235"/>
    </source>
</evidence>
<dbReference type="GO" id="GO:0005975">
    <property type="term" value="P:carbohydrate metabolic process"/>
    <property type="evidence" value="ECO:0007669"/>
    <property type="project" value="InterPro"/>
</dbReference>
<dbReference type="CDD" id="cd05637">
    <property type="entry name" value="SIS_PGI_PMI_2"/>
    <property type="match status" value="1"/>
</dbReference>
<dbReference type="InterPro" id="IPR035484">
    <property type="entry name" value="SIS_PGI/PMI_1"/>
</dbReference>
<reference evidence="4 5" key="1">
    <citation type="journal article" date="2012" name="J. Bacteriol.">
        <title>Genome Sequence of "Candidatus Nitrosoarchaeum limnia" BG20, a Low-Salinity Ammonia-Oxidizing Archaeon from the San Francisco Bay Estuary.</title>
        <authorList>
            <person name="Mosier A.C."/>
            <person name="Allen E.E."/>
            <person name="Kim M."/>
            <person name="Ferriera S."/>
            <person name="Francis C.A."/>
        </authorList>
    </citation>
    <scope>NUCLEOTIDE SEQUENCE [LARGE SCALE GENOMIC DNA]</scope>
    <source>
        <strain evidence="4 5">BG20</strain>
    </source>
</reference>
<protein>
    <submittedName>
        <fullName evidence="4">Putative bifunctional phosphoglucose/phosphomannose isomerase</fullName>
    </submittedName>
</protein>